<feature type="transmembrane region" description="Helical" evidence="8">
    <location>
        <begin position="351"/>
        <end position="375"/>
    </location>
</feature>
<sequence length="519" mass="56314">MSSHSWQQVKERIDWPVLSISGGLLTVFVLVALINVDAVAQFVSSGFNFSVNYFGAYWQILLLATFFVGVFLAISKYGRVKLGNRNTPEMSMFKWTSIIVVSGLGAGGVFWAAAEPMYYFMEVPPMHSGIEAGTADAIAPALAQSYMSWGFTAWALYGAVSALIIMYAHYNKGMSLKPRTMLYPIFGDKLETSKWGSVIDAFCIIAAAAGTIGPIGFLGLQVSYGLNALYGIPDAFMTQMIVIGALIAIVIISAVTGIHKGIQRLSRLNVWTAIIVAGFLVVFGAGGFIINSFVSSYGTYLNEFMNIHTHRQDQGWLGFWMLFFFGWFIGFGPLVAILVARISRGRTIRQVFVAVSILTAVTSNFWFTVVGGSGIHYEMENPGSVSGPLNEAGLPAAMIAVTQQMPLAWLMPTVFLIMTILFVVTTADSMSYSMSMGVTGEENPPKAVRVFWALIMGIIAVILINIGEGGIDALQSFVVIAAIPVSIIMLPVLWLAPRVAKQMAVEQGIEGSEEKNQPE</sequence>
<accession>A0ABW5T3K8</accession>
<proteinExistence type="inferred from homology"/>
<dbReference type="PANTHER" id="PTHR30047">
    <property type="entry name" value="HIGH-AFFINITY CHOLINE TRANSPORT PROTEIN-RELATED"/>
    <property type="match status" value="1"/>
</dbReference>
<feature type="transmembrane region" description="Helical" evidence="8">
    <location>
        <begin position="236"/>
        <end position="258"/>
    </location>
</feature>
<dbReference type="EMBL" id="JBHUML010000005">
    <property type="protein sequence ID" value="MFD2706596.1"/>
    <property type="molecule type" value="Genomic_DNA"/>
</dbReference>
<comment type="caution">
    <text evidence="9">The sequence shown here is derived from an EMBL/GenBank/DDBJ whole genome shotgun (WGS) entry which is preliminary data.</text>
</comment>
<evidence type="ECO:0000256" key="8">
    <source>
        <dbReference type="SAM" id="Phobius"/>
    </source>
</evidence>
<evidence type="ECO:0000256" key="1">
    <source>
        <dbReference type="ARBA" id="ARBA00004651"/>
    </source>
</evidence>
<dbReference type="Proteomes" id="UP001597520">
    <property type="component" value="Unassembled WGS sequence"/>
</dbReference>
<name>A0ABW5T3K8_9BACI</name>
<organism evidence="9 10">
    <name type="scientific">Salibacterium lacus</name>
    <dbReference type="NCBI Taxonomy" id="1898109"/>
    <lineage>
        <taxon>Bacteria</taxon>
        <taxon>Bacillati</taxon>
        <taxon>Bacillota</taxon>
        <taxon>Bacilli</taxon>
        <taxon>Bacillales</taxon>
        <taxon>Bacillaceae</taxon>
    </lineage>
</organism>
<evidence type="ECO:0000313" key="10">
    <source>
        <dbReference type="Proteomes" id="UP001597520"/>
    </source>
</evidence>
<protein>
    <submittedName>
        <fullName evidence="9">BCCT family transporter</fullName>
    </submittedName>
</protein>
<evidence type="ECO:0000256" key="4">
    <source>
        <dbReference type="ARBA" id="ARBA00022475"/>
    </source>
</evidence>
<keyword evidence="5 8" id="KW-0812">Transmembrane</keyword>
<feature type="transmembrane region" description="Helical" evidence="8">
    <location>
        <begin position="151"/>
        <end position="170"/>
    </location>
</feature>
<feature type="transmembrane region" description="Helical" evidence="8">
    <location>
        <begin position="448"/>
        <end position="467"/>
    </location>
</feature>
<dbReference type="RefSeq" id="WP_380713902.1">
    <property type="nucleotide sequence ID" value="NZ_JBHUML010000005.1"/>
</dbReference>
<keyword evidence="7 8" id="KW-0472">Membrane</keyword>
<feature type="transmembrane region" description="Helical" evidence="8">
    <location>
        <begin position="15"/>
        <end position="36"/>
    </location>
</feature>
<dbReference type="Pfam" id="PF02028">
    <property type="entry name" value="BCCT"/>
    <property type="match status" value="1"/>
</dbReference>
<keyword evidence="10" id="KW-1185">Reference proteome</keyword>
<keyword evidence="4" id="KW-1003">Cell membrane</keyword>
<dbReference type="PANTHER" id="PTHR30047:SF7">
    <property type="entry name" value="HIGH-AFFINITY CHOLINE TRANSPORT PROTEIN"/>
    <property type="match status" value="1"/>
</dbReference>
<feature type="transmembrane region" description="Helical" evidence="8">
    <location>
        <begin position="407"/>
        <end position="427"/>
    </location>
</feature>
<feature type="transmembrane region" description="Helical" evidence="8">
    <location>
        <begin position="473"/>
        <end position="496"/>
    </location>
</feature>
<comment type="subcellular location">
    <subcellularLocation>
        <location evidence="1">Cell membrane</location>
        <topology evidence="1">Multi-pass membrane protein</topology>
    </subcellularLocation>
</comment>
<reference evidence="10" key="1">
    <citation type="journal article" date="2019" name="Int. J. Syst. Evol. Microbiol.">
        <title>The Global Catalogue of Microorganisms (GCM) 10K type strain sequencing project: providing services to taxonomists for standard genome sequencing and annotation.</title>
        <authorList>
            <consortium name="The Broad Institute Genomics Platform"/>
            <consortium name="The Broad Institute Genome Sequencing Center for Infectious Disease"/>
            <person name="Wu L."/>
            <person name="Ma J."/>
        </authorList>
    </citation>
    <scope>NUCLEOTIDE SEQUENCE [LARGE SCALE GENOMIC DNA]</scope>
    <source>
        <strain evidence="10">KCTC 33792</strain>
    </source>
</reference>
<evidence type="ECO:0000256" key="7">
    <source>
        <dbReference type="ARBA" id="ARBA00023136"/>
    </source>
</evidence>
<evidence type="ECO:0000256" key="6">
    <source>
        <dbReference type="ARBA" id="ARBA00022989"/>
    </source>
</evidence>
<evidence type="ECO:0000256" key="3">
    <source>
        <dbReference type="ARBA" id="ARBA00022448"/>
    </source>
</evidence>
<feature type="transmembrane region" description="Helical" evidence="8">
    <location>
        <begin position="270"/>
        <end position="297"/>
    </location>
</feature>
<evidence type="ECO:0000256" key="2">
    <source>
        <dbReference type="ARBA" id="ARBA00005658"/>
    </source>
</evidence>
<comment type="similarity">
    <text evidence="2">Belongs to the BCCT transporter (TC 2.A.15) family.</text>
</comment>
<keyword evidence="3" id="KW-0813">Transport</keyword>
<dbReference type="InterPro" id="IPR000060">
    <property type="entry name" value="BCCT_transptr"/>
</dbReference>
<feature type="transmembrane region" description="Helical" evidence="8">
    <location>
        <begin position="56"/>
        <end position="74"/>
    </location>
</feature>
<evidence type="ECO:0000313" key="9">
    <source>
        <dbReference type="EMBL" id="MFD2706596.1"/>
    </source>
</evidence>
<evidence type="ECO:0000256" key="5">
    <source>
        <dbReference type="ARBA" id="ARBA00022692"/>
    </source>
</evidence>
<feature type="transmembrane region" description="Helical" evidence="8">
    <location>
        <begin position="317"/>
        <end position="339"/>
    </location>
</feature>
<feature type="transmembrane region" description="Helical" evidence="8">
    <location>
        <begin position="198"/>
        <end position="224"/>
    </location>
</feature>
<gene>
    <name evidence="9" type="ORF">ACFSUB_14105</name>
</gene>
<keyword evidence="6 8" id="KW-1133">Transmembrane helix</keyword>
<feature type="transmembrane region" description="Helical" evidence="8">
    <location>
        <begin position="95"/>
        <end position="114"/>
    </location>
</feature>